<evidence type="ECO:0000256" key="1">
    <source>
        <dbReference type="ARBA" id="ARBA00004651"/>
    </source>
</evidence>
<protein>
    <submittedName>
        <fullName evidence="13">Cation:proton antiporter</fullName>
    </submittedName>
</protein>
<dbReference type="PANTHER" id="PTHR10110:SF86">
    <property type="entry name" value="SODIUM_HYDROGEN EXCHANGER 7"/>
    <property type="match status" value="1"/>
</dbReference>
<evidence type="ECO:0000256" key="3">
    <source>
        <dbReference type="ARBA" id="ARBA00022475"/>
    </source>
</evidence>
<feature type="transmembrane region" description="Helical" evidence="11">
    <location>
        <begin position="151"/>
        <end position="170"/>
    </location>
</feature>
<evidence type="ECO:0000256" key="2">
    <source>
        <dbReference type="ARBA" id="ARBA00022448"/>
    </source>
</evidence>
<keyword evidence="14" id="KW-1185">Reference proteome</keyword>
<feature type="transmembrane region" description="Helical" evidence="11">
    <location>
        <begin position="302"/>
        <end position="322"/>
    </location>
</feature>
<comment type="caution">
    <text evidence="13">The sequence shown here is derived from an EMBL/GenBank/DDBJ whole genome shotgun (WGS) entry which is preliminary data.</text>
</comment>
<comment type="subcellular location">
    <subcellularLocation>
        <location evidence="1">Cell membrane</location>
        <topology evidence="1">Multi-pass membrane protein</topology>
    </subcellularLocation>
</comment>
<feature type="transmembrane region" description="Helical" evidence="11">
    <location>
        <begin position="82"/>
        <end position="106"/>
    </location>
</feature>
<keyword evidence="6" id="KW-0915">Sodium</keyword>
<feature type="transmembrane region" description="Helical" evidence="11">
    <location>
        <begin position="377"/>
        <end position="400"/>
    </location>
</feature>
<keyword evidence="7" id="KW-0406">Ion transport</keyword>
<evidence type="ECO:0000256" key="10">
    <source>
        <dbReference type="SAM" id="MobiDB-lite"/>
    </source>
</evidence>
<evidence type="ECO:0000256" key="8">
    <source>
        <dbReference type="ARBA" id="ARBA00023136"/>
    </source>
</evidence>
<evidence type="ECO:0000256" key="7">
    <source>
        <dbReference type="ARBA" id="ARBA00023065"/>
    </source>
</evidence>
<feature type="transmembrane region" description="Helical" evidence="11">
    <location>
        <begin position="220"/>
        <end position="244"/>
    </location>
</feature>
<keyword evidence="5 11" id="KW-1133">Transmembrane helix</keyword>
<feature type="compositionally biased region" description="Gly residues" evidence="10">
    <location>
        <begin position="462"/>
        <end position="473"/>
    </location>
</feature>
<organism evidence="13 14">
    <name type="scientific">Actinomycetospora lemnae</name>
    <dbReference type="NCBI Taxonomy" id="3019891"/>
    <lineage>
        <taxon>Bacteria</taxon>
        <taxon>Bacillati</taxon>
        <taxon>Actinomycetota</taxon>
        <taxon>Actinomycetes</taxon>
        <taxon>Pseudonocardiales</taxon>
        <taxon>Pseudonocardiaceae</taxon>
        <taxon>Actinomycetospora</taxon>
    </lineage>
</organism>
<evidence type="ECO:0000256" key="6">
    <source>
        <dbReference type="ARBA" id="ARBA00023053"/>
    </source>
</evidence>
<feature type="domain" description="Cation/H+ exchanger transmembrane" evidence="12">
    <location>
        <begin position="11"/>
        <end position="401"/>
    </location>
</feature>
<feature type="transmembrane region" description="Helical" evidence="11">
    <location>
        <begin position="264"/>
        <end position="282"/>
    </location>
</feature>
<dbReference type="Pfam" id="PF00999">
    <property type="entry name" value="Na_H_Exchanger"/>
    <property type="match status" value="1"/>
</dbReference>
<keyword evidence="8 11" id="KW-0472">Membrane</keyword>
<dbReference type="RefSeq" id="WP_274201786.1">
    <property type="nucleotide sequence ID" value="NZ_JAQZAO010000007.1"/>
</dbReference>
<accession>A0ABT5SZX2</accession>
<evidence type="ECO:0000256" key="9">
    <source>
        <dbReference type="ARBA" id="ARBA00023201"/>
    </source>
</evidence>
<evidence type="ECO:0000256" key="4">
    <source>
        <dbReference type="ARBA" id="ARBA00022692"/>
    </source>
</evidence>
<feature type="transmembrane region" description="Helical" evidence="11">
    <location>
        <begin position="28"/>
        <end position="45"/>
    </location>
</feature>
<evidence type="ECO:0000313" key="13">
    <source>
        <dbReference type="EMBL" id="MDD7967263.1"/>
    </source>
</evidence>
<feature type="region of interest" description="Disordered" evidence="10">
    <location>
        <begin position="461"/>
        <end position="481"/>
    </location>
</feature>
<keyword evidence="4 11" id="KW-0812">Transmembrane</keyword>
<gene>
    <name evidence="13" type="ORF">PGB27_18150</name>
</gene>
<evidence type="ECO:0000256" key="5">
    <source>
        <dbReference type="ARBA" id="ARBA00022989"/>
    </source>
</evidence>
<keyword evidence="9" id="KW-0739">Sodium transport</keyword>
<keyword evidence="2" id="KW-0813">Transport</keyword>
<dbReference type="PANTHER" id="PTHR10110">
    <property type="entry name" value="SODIUM/HYDROGEN EXCHANGER"/>
    <property type="match status" value="1"/>
</dbReference>
<evidence type="ECO:0000256" key="11">
    <source>
        <dbReference type="SAM" id="Phobius"/>
    </source>
</evidence>
<reference evidence="13 14" key="1">
    <citation type="submission" date="2023-02" db="EMBL/GenBank/DDBJ databases">
        <title>Genome sequencing required for Actinomycetospora new species description.</title>
        <authorList>
            <person name="Saimee Y."/>
            <person name="Duangmal K."/>
        </authorList>
    </citation>
    <scope>NUCLEOTIDE SEQUENCE [LARGE SCALE GENOMIC DNA]</scope>
    <source>
        <strain evidence="13 14">DW7H6</strain>
    </source>
</reference>
<evidence type="ECO:0000259" key="12">
    <source>
        <dbReference type="Pfam" id="PF00999"/>
    </source>
</evidence>
<dbReference type="Gene3D" id="6.10.140.1330">
    <property type="match status" value="1"/>
</dbReference>
<sequence>MTVLALVVAALFVGVVLVGVGDRLRLPWPVLLVLVGAAAAFVPGIDAPELDPELILPLFLPPLLFATAQRASWTVFRLRWRAVLFLAVLLVAATIAVVGATVVWLVPGIALAAAVAVGAAVAPPDPVAVEAVAGPVGMPRRLVSVLQSEGLFNDATALVVFQAAVAAAVAGEQPGVTTALELVWAAVGAVAVGLGAAWLAGQLAGRLTDAVAPSALTLVLPFAVYLAADAVEASGVIAVVVAALQTRQRADADDVEQRLIGGAFWNVVEMLVTAAAFALIGLELRAVVQDAGDQLGAMVADAALVAVVVIAVRAVWMLGVLVTVRRRGSPAGAAPRTAAEAAVLTWSGMRGLATLALALALPRVTADGAPFPFRTELVIIAAGVLVATLVVPGLTLPLLLRALGVREGEEVGRQAEQRLAARARKAALTELASLDRDALGLDDTVGEEVLGELRARFARLGAGEGGPGAGGAPGDDAGDRADHDRRLAALRRRREQWTRLTSLALAAARREVLAARAEPGVDPEVADRVLQRLDVRSLATSR</sequence>
<dbReference type="EMBL" id="JAQZAO010000007">
    <property type="protein sequence ID" value="MDD7967263.1"/>
    <property type="molecule type" value="Genomic_DNA"/>
</dbReference>
<feature type="transmembrane region" description="Helical" evidence="11">
    <location>
        <begin position="343"/>
        <end position="365"/>
    </location>
</feature>
<dbReference type="Proteomes" id="UP001300763">
    <property type="component" value="Unassembled WGS sequence"/>
</dbReference>
<keyword evidence="3" id="KW-1003">Cell membrane</keyword>
<feature type="transmembrane region" description="Helical" evidence="11">
    <location>
        <begin position="182"/>
        <end position="200"/>
    </location>
</feature>
<dbReference type="InterPro" id="IPR006153">
    <property type="entry name" value="Cation/H_exchanger_TM"/>
</dbReference>
<dbReference type="InterPro" id="IPR018422">
    <property type="entry name" value="Cation/H_exchanger_CPA1"/>
</dbReference>
<proteinExistence type="predicted"/>
<name>A0ABT5SZX2_9PSEU</name>
<evidence type="ECO:0000313" key="14">
    <source>
        <dbReference type="Proteomes" id="UP001300763"/>
    </source>
</evidence>